<accession>A0A1W6WL51</accession>
<keyword evidence="2" id="KW-1185">Reference proteome</keyword>
<organism evidence="1 2">
    <name type="scientific">Bacillus thuringiensis</name>
    <dbReference type="NCBI Taxonomy" id="1428"/>
    <lineage>
        <taxon>Bacteria</taxon>
        <taxon>Bacillati</taxon>
        <taxon>Bacillota</taxon>
        <taxon>Bacilli</taxon>
        <taxon>Bacillales</taxon>
        <taxon>Bacillaceae</taxon>
        <taxon>Bacillus</taxon>
        <taxon>Bacillus cereus group</taxon>
    </lineage>
</organism>
<dbReference type="GeneID" id="67468239"/>
<dbReference type="RefSeq" id="WP_000370580.1">
    <property type="nucleotide sequence ID" value="NZ_CP021061.1"/>
</dbReference>
<gene>
    <name evidence="1" type="ORF">CAB88_09345</name>
</gene>
<sequence length="88" mass="10698">MDNTEYKSKLDGRIQSLLKRHTYYLNRKFESESDLGTFAEGVFLIEDELCFLLSFLTNQEIQYFHRFTNIQWTDEVEFVNDRPQIKHR</sequence>
<reference evidence="1 2" key="1">
    <citation type="submission" date="2017-04" db="EMBL/GenBank/DDBJ databases">
        <title>Complete Genome Sequence of Bacillus thuringiensis type Strain ATCC 10792.</title>
        <authorList>
            <person name="Oh D.-H."/>
            <person name="Park B.-J."/>
            <person name="Shuai W."/>
            <person name="Chelliah R."/>
        </authorList>
    </citation>
    <scope>NUCLEOTIDE SEQUENCE [LARGE SCALE GENOMIC DNA]</scope>
    <source>
        <strain evidence="1 2">ATCC 10792</strain>
    </source>
</reference>
<evidence type="ECO:0000313" key="1">
    <source>
        <dbReference type="EMBL" id="ARP57281.1"/>
    </source>
</evidence>
<dbReference type="EMBL" id="CP021061">
    <property type="protein sequence ID" value="ARP57281.1"/>
    <property type="molecule type" value="Genomic_DNA"/>
</dbReference>
<dbReference type="Proteomes" id="UP000194143">
    <property type="component" value="Chromosome"/>
</dbReference>
<evidence type="ECO:0000313" key="2">
    <source>
        <dbReference type="Proteomes" id="UP000194143"/>
    </source>
</evidence>
<protein>
    <submittedName>
        <fullName evidence="1">Uncharacterized protein</fullName>
    </submittedName>
</protein>
<name>A0A1W6WL51_BACTU</name>
<proteinExistence type="predicted"/>
<dbReference type="AlphaFoldDB" id="A0A1W6WL51"/>